<name>Q38078_BPSPP</name>
<dbReference type="EMBL" id="X65941">
    <property type="protein sequence ID" value="CAA46752.1"/>
    <property type="molecule type" value="Genomic_DNA"/>
</dbReference>
<dbReference type="PIR" id="JN0739">
    <property type="entry name" value="JN0739"/>
</dbReference>
<sequence>MKRVILQENMIDDNELVIFEAGIPYAVVDNAITNENEITVPLKDIWVDFETVKEGAE</sequence>
<evidence type="ECO:0000313" key="1">
    <source>
        <dbReference type="EMBL" id="CAA46752.1"/>
    </source>
</evidence>
<proteinExistence type="predicted"/>
<organism evidence="1">
    <name type="scientific">Bacillus phage SPP1</name>
    <name type="common">Bacteriophage SPP1</name>
    <dbReference type="NCBI Taxonomy" id="10724"/>
    <lineage>
        <taxon>Viruses</taxon>
        <taxon>Duplodnaviria</taxon>
        <taxon>Heunggongvirae</taxon>
        <taxon>Uroviricota</taxon>
        <taxon>Caudoviricetes</taxon>
        <taxon>Trautnerviridae</taxon>
        <taxon>Polsinellivirinae</taxon>
        <taxon>Rivavirus</taxon>
        <taxon>Rivavirus SPP1</taxon>
    </lineage>
</organism>
<organismHost>
    <name type="scientific">Bacillus subtilis</name>
    <dbReference type="NCBI Taxonomy" id="1423"/>
</organismHost>
<reference evidence="1" key="1">
    <citation type="journal article" date="1993" name="Gene">
        <title>Sequence analysis of the left end of the Bacillus subtilis bacteriophage SPP1 genome.</title>
        <authorList>
            <person name="Chai S."/>
            <person name="Szepan U."/>
            <person name="Luder G."/>
            <person name="Trautner T.A."/>
            <person name="Alonso J.C."/>
        </authorList>
    </citation>
    <scope>NUCLEOTIDE SEQUENCE</scope>
</reference>
<protein>
    <submittedName>
        <fullName evidence="1">Orf48</fullName>
    </submittedName>
</protein>
<accession>Q38078</accession>